<protein>
    <submittedName>
        <fullName evidence="1">Uncharacterized protein</fullName>
    </submittedName>
</protein>
<reference evidence="1" key="1">
    <citation type="journal article" date="2011" name="PLoS ONE">
        <title>Evidence for the role of horizontal transfer in generating pVT1, a large mosaic conjugative plasmid from the clam pathogen, Vibrio tapetis.</title>
        <authorList>
            <person name="Erauso G."/>
            <person name="Lakhal F."/>
            <person name="Bidault-Toffin A."/>
            <person name="Le Chevalier P."/>
            <person name="Bouloc P."/>
            <person name="Paillard C."/>
            <person name="Jacq A."/>
        </authorList>
    </citation>
    <scope>NUCLEOTIDE SEQUENCE</scope>
    <source>
        <strain evidence="1">CECT4600</strain>
        <plasmid evidence="1">pVT1</plasmid>
    </source>
</reference>
<accession>B2LS48</accession>
<proteinExistence type="predicted"/>
<dbReference type="EMBL" id="EU573358">
    <property type="protein sequence ID" value="ACB99594.1"/>
    <property type="molecule type" value="Genomic_DNA"/>
</dbReference>
<gene>
    <name evidence="1" type="ORF">pVT1_2</name>
</gene>
<name>B2LS48_9VIBR</name>
<sequence>MVAPAKQPDTREALPIYDTAINFLSFLLEPPLQSITAPKGVLQLQPLYLSVIKTRRLTTDDEQRRRKLSKEGEKEIGEAIYIWEGAPFRRGRAPN</sequence>
<organism evidence="1">
    <name type="scientific">Vibrio tapetis</name>
    <dbReference type="NCBI Taxonomy" id="52443"/>
    <lineage>
        <taxon>Bacteria</taxon>
        <taxon>Pseudomonadati</taxon>
        <taxon>Pseudomonadota</taxon>
        <taxon>Gammaproteobacteria</taxon>
        <taxon>Vibrionales</taxon>
        <taxon>Vibrionaceae</taxon>
        <taxon>Vibrio</taxon>
    </lineage>
</organism>
<evidence type="ECO:0000313" key="1">
    <source>
        <dbReference type="EMBL" id="ACB99594.1"/>
    </source>
</evidence>
<keyword evidence="1" id="KW-0614">Plasmid</keyword>
<dbReference type="AlphaFoldDB" id="B2LS48"/>
<geneLocation type="plasmid" evidence="1">
    <name>pVT1</name>
</geneLocation>